<evidence type="ECO:0000313" key="1">
    <source>
        <dbReference type="EMBL" id="AZI32406.1"/>
    </source>
</evidence>
<dbReference type="KEGG" id="ccas:EIB73_04060"/>
<dbReference type="RefSeq" id="WP_125022874.1">
    <property type="nucleotide sequence ID" value="NZ_CP034159.1"/>
</dbReference>
<name>A0A3G8XW40_9FLAO</name>
<proteinExistence type="predicted"/>
<gene>
    <name evidence="1" type="ORF">EIB73_04060</name>
</gene>
<protein>
    <submittedName>
        <fullName evidence="1">Uncharacterized protein</fullName>
    </submittedName>
</protein>
<keyword evidence="2" id="KW-1185">Reference proteome</keyword>
<dbReference type="AlphaFoldDB" id="A0A3G8XW40"/>
<dbReference type="Proteomes" id="UP000270185">
    <property type="component" value="Chromosome"/>
</dbReference>
<dbReference type="EMBL" id="CP034159">
    <property type="protein sequence ID" value="AZI32406.1"/>
    <property type="molecule type" value="Genomic_DNA"/>
</dbReference>
<sequence>MNIQKNKFLVESGNSLLHRFILKKRVTELWNKRNSINNSIEEELKSIETEMVFDQNIIEAFRTSTYFGEWFQEIKLLNKLRWKAEFQAVEIDEAIVDLRSILSNYSS</sequence>
<evidence type="ECO:0000313" key="2">
    <source>
        <dbReference type="Proteomes" id="UP000270185"/>
    </source>
</evidence>
<reference evidence="2" key="1">
    <citation type="submission" date="2018-11" db="EMBL/GenBank/DDBJ databases">
        <title>Proposal to divide the Flavobacteriaceae and reorganize its genera based on Amino Acid Identity values calculated from whole genome sequences.</title>
        <authorList>
            <person name="Nicholson A.C."/>
            <person name="Gulvik C.A."/>
            <person name="Whitney A.M."/>
            <person name="Humrighouse B.W."/>
            <person name="Bell M."/>
            <person name="Holmes B."/>
            <person name="Steigerwalt A.G."/>
            <person name="Villarma A."/>
            <person name="Sheth M."/>
            <person name="Batra D."/>
            <person name="Pryor J."/>
            <person name="Bernardet J.-F."/>
            <person name="Hugo C."/>
            <person name="Kampfer P."/>
            <person name="Newman J.D."/>
            <person name="McQuiston J.R."/>
        </authorList>
    </citation>
    <scope>NUCLEOTIDE SEQUENCE [LARGE SCALE GENOMIC DNA]</scope>
    <source>
        <strain evidence="2">G0081</strain>
    </source>
</reference>
<organism evidence="1 2">
    <name type="scientific">Kaistella carnis</name>
    <dbReference type="NCBI Taxonomy" id="1241979"/>
    <lineage>
        <taxon>Bacteria</taxon>
        <taxon>Pseudomonadati</taxon>
        <taxon>Bacteroidota</taxon>
        <taxon>Flavobacteriia</taxon>
        <taxon>Flavobacteriales</taxon>
        <taxon>Weeksellaceae</taxon>
        <taxon>Chryseobacterium group</taxon>
        <taxon>Kaistella</taxon>
    </lineage>
</organism>
<accession>A0A3G8XW40</accession>